<keyword evidence="5" id="KW-1185">Reference proteome</keyword>
<comment type="caution">
    <text evidence="4">The sequence shown here is derived from an EMBL/GenBank/DDBJ whole genome shotgun (WGS) entry which is preliminary data.</text>
</comment>
<proteinExistence type="predicted"/>
<dbReference type="RefSeq" id="WP_358359867.1">
    <property type="nucleotide sequence ID" value="NZ_JBEZFP010000095.1"/>
</dbReference>
<dbReference type="InterPro" id="IPR013328">
    <property type="entry name" value="6PGD_dom2"/>
</dbReference>
<evidence type="ECO:0000313" key="5">
    <source>
        <dbReference type="Proteomes" id="UP001551482"/>
    </source>
</evidence>
<dbReference type="SUPFAM" id="SSF51735">
    <property type="entry name" value="NAD(P)-binding Rossmann-fold domains"/>
    <property type="match status" value="1"/>
</dbReference>
<dbReference type="Gene3D" id="1.20.1290.10">
    <property type="entry name" value="AhpD-like"/>
    <property type="match status" value="1"/>
</dbReference>
<dbReference type="Pfam" id="PF02627">
    <property type="entry name" value="CMD"/>
    <property type="match status" value="1"/>
</dbReference>
<sequence length="422" mass="43583">MAKVAVVGVGMIGSGVAGALVDGGFDVAVYDVDPAAVEAFRDRAAGAATPAEAAADGDALVVAVFDDAQARAVLTGPDGAFGALPAGAVVLVLSTIAMATLEDLAKAGAESGVHVVDCGVTGGPAAAAKGRLVSMVGGGDEAVARVRPVVEAFSSKVVHMGGPGTGMRAKLIRNHMQYTVWAAADEARRMAEASGIEVDKLREVVVAGDELTGGPTALMGPRAAPEMMRSAAAMAHKDLRAAMALADEVGAEVPVARLVEPGYHRVFGLEEYDVEQAAAEPAPAEEDARARGLRMMSAVYSLPMSLEGASGPYLDLTVDHLFGEIWSRPGLDIRQRRLLTIGVLAALGKDDLLEIQFSSAMERGELTGDQLREVVVHLAHYVGWPLTSGLGGLVEKLVRKQESAARAAEGLAEQPADPRPRS</sequence>
<dbReference type="InterPro" id="IPR006115">
    <property type="entry name" value="6PGDH_NADP-bd"/>
</dbReference>
<dbReference type="InterPro" id="IPR036291">
    <property type="entry name" value="NAD(P)-bd_dom_sf"/>
</dbReference>
<feature type="domain" description="Carboxymuconolactone decarboxylase-like" evidence="1">
    <location>
        <begin position="314"/>
        <end position="386"/>
    </location>
</feature>
<name>A0ABV3DPH9_9ACTN</name>
<dbReference type="EMBL" id="JBEZFP010000095">
    <property type="protein sequence ID" value="MEU8137654.1"/>
    <property type="molecule type" value="Genomic_DNA"/>
</dbReference>
<dbReference type="InterPro" id="IPR029154">
    <property type="entry name" value="HIBADH-like_NADP-bd"/>
</dbReference>
<reference evidence="4 5" key="1">
    <citation type="submission" date="2024-06" db="EMBL/GenBank/DDBJ databases">
        <title>The Natural Products Discovery Center: Release of the First 8490 Sequenced Strains for Exploring Actinobacteria Biosynthetic Diversity.</title>
        <authorList>
            <person name="Kalkreuter E."/>
            <person name="Kautsar S.A."/>
            <person name="Yang D."/>
            <person name="Bader C.D."/>
            <person name="Teijaro C.N."/>
            <person name="Fluegel L."/>
            <person name="Davis C.M."/>
            <person name="Simpson J.R."/>
            <person name="Lauterbach L."/>
            <person name="Steele A.D."/>
            <person name="Gui C."/>
            <person name="Meng S."/>
            <person name="Li G."/>
            <person name="Viehrig K."/>
            <person name="Ye F."/>
            <person name="Su P."/>
            <person name="Kiefer A.F."/>
            <person name="Nichols A."/>
            <person name="Cepeda A.J."/>
            <person name="Yan W."/>
            <person name="Fan B."/>
            <person name="Jiang Y."/>
            <person name="Adhikari A."/>
            <person name="Zheng C.-J."/>
            <person name="Schuster L."/>
            <person name="Cowan T.M."/>
            <person name="Smanski M.J."/>
            <person name="Chevrette M.G."/>
            <person name="De Carvalho L.P.S."/>
            <person name="Shen B."/>
        </authorList>
    </citation>
    <scope>NUCLEOTIDE SEQUENCE [LARGE SCALE GENOMIC DNA]</scope>
    <source>
        <strain evidence="4 5">NPDC048946</strain>
    </source>
</reference>
<dbReference type="PANTHER" id="PTHR43060">
    <property type="entry name" value="3-HYDROXYISOBUTYRATE DEHYDROGENASE-LIKE 1, MITOCHONDRIAL-RELATED"/>
    <property type="match status" value="1"/>
</dbReference>
<dbReference type="Gene3D" id="3.40.50.720">
    <property type="entry name" value="NAD(P)-binding Rossmann-like Domain"/>
    <property type="match status" value="1"/>
</dbReference>
<dbReference type="InterPro" id="IPR003779">
    <property type="entry name" value="CMD-like"/>
</dbReference>
<dbReference type="Pfam" id="PF14833">
    <property type="entry name" value="NAD_binding_11"/>
    <property type="match status" value="1"/>
</dbReference>
<organism evidence="4 5">
    <name type="scientific">Streptodolium elevatio</name>
    <dbReference type="NCBI Taxonomy" id="3157996"/>
    <lineage>
        <taxon>Bacteria</taxon>
        <taxon>Bacillati</taxon>
        <taxon>Actinomycetota</taxon>
        <taxon>Actinomycetes</taxon>
        <taxon>Kitasatosporales</taxon>
        <taxon>Streptomycetaceae</taxon>
        <taxon>Streptodolium</taxon>
    </lineage>
</organism>
<protein>
    <submittedName>
        <fullName evidence="4">NAD(P)-binding domain-containing protein</fullName>
    </submittedName>
</protein>
<dbReference type="InterPro" id="IPR029032">
    <property type="entry name" value="AhpD-like"/>
</dbReference>
<evidence type="ECO:0000259" key="2">
    <source>
        <dbReference type="Pfam" id="PF03446"/>
    </source>
</evidence>
<gene>
    <name evidence="4" type="ORF">AB0C36_29590</name>
</gene>
<dbReference type="SUPFAM" id="SSF69118">
    <property type="entry name" value="AhpD-like"/>
    <property type="match status" value="1"/>
</dbReference>
<feature type="domain" description="3-hydroxyisobutyrate dehydrogenase-like NAD-binding" evidence="3">
    <location>
        <begin position="164"/>
        <end position="265"/>
    </location>
</feature>
<feature type="domain" description="6-phosphogluconate dehydrogenase NADP-binding" evidence="2">
    <location>
        <begin position="3"/>
        <end position="161"/>
    </location>
</feature>
<evidence type="ECO:0000259" key="1">
    <source>
        <dbReference type="Pfam" id="PF02627"/>
    </source>
</evidence>
<dbReference type="InterPro" id="IPR008927">
    <property type="entry name" value="6-PGluconate_DH-like_C_sf"/>
</dbReference>
<dbReference type="SUPFAM" id="SSF48179">
    <property type="entry name" value="6-phosphogluconate dehydrogenase C-terminal domain-like"/>
    <property type="match status" value="1"/>
</dbReference>
<evidence type="ECO:0000313" key="4">
    <source>
        <dbReference type="EMBL" id="MEU8137654.1"/>
    </source>
</evidence>
<dbReference type="Pfam" id="PF03446">
    <property type="entry name" value="NAD_binding_2"/>
    <property type="match status" value="1"/>
</dbReference>
<dbReference type="Gene3D" id="1.10.1040.10">
    <property type="entry name" value="N-(1-d-carboxylethyl)-l-norvaline Dehydrogenase, domain 2"/>
    <property type="match status" value="1"/>
</dbReference>
<evidence type="ECO:0000259" key="3">
    <source>
        <dbReference type="Pfam" id="PF14833"/>
    </source>
</evidence>
<dbReference type="PANTHER" id="PTHR43060:SF15">
    <property type="entry name" value="3-HYDROXYISOBUTYRATE DEHYDROGENASE-LIKE 1, MITOCHONDRIAL-RELATED"/>
    <property type="match status" value="1"/>
</dbReference>
<accession>A0ABV3DPH9</accession>
<dbReference type="Proteomes" id="UP001551482">
    <property type="component" value="Unassembled WGS sequence"/>
</dbReference>